<dbReference type="PANTHER" id="PTHR33606:SF3">
    <property type="entry name" value="PROTEIN YCII"/>
    <property type="match status" value="1"/>
</dbReference>
<evidence type="ECO:0000259" key="1">
    <source>
        <dbReference type="Pfam" id="PF03795"/>
    </source>
</evidence>
<proteinExistence type="predicted"/>
<dbReference type="Gene3D" id="3.30.70.1060">
    <property type="entry name" value="Dimeric alpha+beta barrel"/>
    <property type="match status" value="2"/>
</dbReference>
<gene>
    <name evidence="2" type="ORF">METZ01_LOCUS173876</name>
</gene>
<dbReference type="InterPro" id="IPR051807">
    <property type="entry name" value="Sec-metab_biosynth-assoc"/>
</dbReference>
<evidence type="ECO:0000313" key="2">
    <source>
        <dbReference type="EMBL" id="SVB21022.1"/>
    </source>
</evidence>
<dbReference type="AlphaFoldDB" id="A0A382C5G5"/>
<name>A0A382C5G5_9ZZZZ</name>
<reference evidence="2" key="1">
    <citation type="submission" date="2018-05" db="EMBL/GenBank/DDBJ databases">
        <authorList>
            <person name="Lanie J.A."/>
            <person name="Ng W.-L."/>
            <person name="Kazmierczak K.M."/>
            <person name="Andrzejewski T.M."/>
            <person name="Davidsen T.M."/>
            <person name="Wayne K.J."/>
            <person name="Tettelin H."/>
            <person name="Glass J.I."/>
            <person name="Rusch D."/>
            <person name="Podicherti R."/>
            <person name="Tsui H.-C.T."/>
            <person name="Winkler M.E."/>
        </authorList>
    </citation>
    <scope>NUCLEOTIDE SEQUENCE</scope>
</reference>
<dbReference type="PANTHER" id="PTHR33606">
    <property type="entry name" value="PROTEIN YCII"/>
    <property type="match status" value="1"/>
</dbReference>
<dbReference type="InterPro" id="IPR005545">
    <property type="entry name" value="YCII"/>
</dbReference>
<accession>A0A382C5G5</accession>
<organism evidence="2">
    <name type="scientific">marine metagenome</name>
    <dbReference type="NCBI Taxonomy" id="408172"/>
    <lineage>
        <taxon>unclassified sequences</taxon>
        <taxon>metagenomes</taxon>
        <taxon>ecological metagenomes</taxon>
    </lineage>
</organism>
<feature type="domain" description="YCII-related" evidence="1">
    <location>
        <begin position="1"/>
        <end position="87"/>
    </location>
</feature>
<dbReference type="InterPro" id="IPR011008">
    <property type="entry name" value="Dimeric_a/b-barrel"/>
</dbReference>
<dbReference type="EMBL" id="UINC01032790">
    <property type="protein sequence ID" value="SVB21022.1"/>
    <property type="molecule type" value="Genomic_DNA"/>
</dbReference>
<protein>
    <recommendedName>
        <fullName evidence="1">YCII-related domain-containing protein</fullName>
    </recommendedName>
</protein>
<sequence>MYFHVQLIDNPENPKQREQSRLDHWQYFDDHRECFIARGATVTDDDKHILSSVLFVEFDDWEQVRTFVDNEPHNKNGVYREVHIKQWGFALKRRQVDFPRKEDQLNWYIRGHGKAGMHEKRQELLSAHRAYFKPYDTENFIARGPIFSDDGKEWQGSANLISLPSRQAVNDFLAIEPYYSNDLYDRVTIERYRFGGRLGQVV</sequence>
<dbReference type="Pfam" id="PF03795">
    <property type="entry name" value="YCII"/>
    <property type="match status" value="2"/>
</dbReference>
<feature type="domain" description="YCII-related" evidence="1">
    <location>
        <begin position="116"/>
        <end position="191"/>
    </location>
</feature>
<dbReference type="SUPFAM" id="SSF54909">
    <property type="entry name" value="Dimeric alpha+beta barrel"/>
    <property type="match status" value="2"/>
</dbReference>